<dbReference type="PANTHER" id="PTHR11654">
    <property type="entry name" value="OLIGOPEPTIDE TRANSPORTER-RELATED"/>
    <property type="match status" value="1"/>
</dbReference>
<dbReference type="GO" id="GO:0005886">
    <property type="term" value="C:plasma membrane"/>
    <property type="evidence" value="ECO:0007669"/>
    <property type="project" value="UniProtKB-ARBA"/>
</dbReference>
<name>A0A8H4N6N7_9PEZI</name>
<feature type="transmembrane region" description="Helical" evidence="10">
    <location>
        <begin position="920"/>
        <end position="941"/>
    </location>
</feature>
<feature type="transmembrane region" description="Helical" evidence="10">
    <location>
        <begin position="675"/>
        <end position="698"/>
    </location>
</feature>
<proteinExistence type="inferred from homology"/>
<evidence type="ECO:0000256" key="4">
    <source>
        <dbReference type="ARBA" id="ARBA00022692"/>
    </source>
</evidence>
<feature type="transmembrane region" description="Helical" evidence="10">
    <location>
        <begin position="704"/>
        <end position="721"/>
    </location>
</feature>
<evidence type="ECO:0000256" key="10">
    <source>
        <dbReference type="SAM" id="Phobius"/>
    </source>
</evidence>
<dbReference type="FunFam" id="1.20.1250.20:FF:000085">
    <property type="entry name" value="MFS peptide transporter Ptr2"/>
    <property type="match status" value="1"/>
</dbReference>
<accession>A0A8H4N6N7</accession>
<organism evidence="11 12">
    <name type="scientific">Botryosphaeria dothidea</name>
    <dbReference type="NCBI Taxonomy" id="55169"/>
    <lineage>
        <taxon>Eukaryota</taxon>
        <taxon>Fungi</taxon>
        <taxon>Dikarya</taxon>
        <taxon>Ascomycota</taxon>
        <taxon>Pezizomycotina</taxon>
        <taxon>Dothideomycetes</taxon>
        <taxon>Dothideomycetes incertae sedis</taxon>
        <taxon>Botryosphaeriales</taxon>
        <taxon>Botryosphaeriaceae</taxon>
        <taxon>Botryosphaeria</taxon>
    </lineage>
</organism>
<feature type="transmembrane region" description="Helical" evidence="10">
    <location>
        <begin position="787"/>
        <end position="809"/>
    </location>
</feature>
<dbReference type="Pfam" id="PF00854">
    <property type="entry name" value="PTR2"/>
    <property type="match status" value="1"/>
</dbReference>
<keyword evidence="3" id="KW-0813">Transport</keyword>
<protein>
    <submittedName>
        <fullName evidence="11">Oligopeptide transporter</fullName>
    </submittedName>
</protein>
<dbReference type="OrthoDB" id="8904098at2759"/>
<dbReference type="GO" id="GO:0004497">
    <property type="term" value="F:monooxygenase activity"/>
    <property type="evidence" value="ECO:0007669"/>
    <property type="project" value="InterPro"/>
</dbReference>
<dbReference type="InterPro" id="IPR000109">
    <property type="entry name" value="POT_fam"/>
</dbReference>
<evidence type="ECO:0000256" key="6">
    <source>
        <dbReference type="ARBA" id="ARBA00022989"/>
    </source>
</evidence>
<feature type="region of interest" description="Disordered" evidence="9">
    <location>
        <begin position="1099"/>
        <end position="1123"/>
    </location>
</feature>
<dbReference type="Gene3D" id="1.20.1250.20">
    <property type="entry name" value="MFS general substrate transporter like domains"/>
    <property type="match status" value="1"/>
</dbReference>
<feature type="transmembrane region" description="Helical" evidence="10">
    <location>
        <begin position="953"/>
        <end position="974"/>
    </location>
</feature>
<dbReference type="Pfam" id="PF00067">
    <property type="entry name" value="p450"/>
    <property type="match status" value="1"/>
</dbReference>
<dbReference type="GO" id="GO:0071916">
    <property type="term" value="F:dipeptide transmembrane transporter activity"/>
    <property type="evidence" value="ECO:0007669"/>
    <property type="project" value="UniProtKB-ARBA"/>
</dbReference>
<keyword evidence="6 10" id="KW-1133">Transmembrane helix</keyword>
<keyword evidence="7" id="KW-0408">Iron</keyword>
<dbReference type="PROSITE" id="PS00086">
    <property type="entry name" value="CYTOCHROME_P450"/>
    <property type="match status" value="1"/>
</dbReference>
<evidence type="ECO:0000256" key="1">
    <source>
        <dbReference type="ARBA" id="ARBA00004141"/>
    </source>
</evidence>
<dbReference type="InterPro" id="IPR001128">
    <property type="entry name" value="Cyt_P450"/>
</dbReference>
<feature type="transmembrane region" description="Helical" evidence="10">
    <location>
        <begin position="762"/>
        <end position="781"/>
    </location>
</feature>
<feature type="compositionally biased region" description="Polar residues" evidence="9">
    <location>
        <begin position="1105"/>
        <end position="1117"/>
    </location>
</feature>
<gene>
    <name evidence="11" type="ORF">GTA08_BOTSDO00522</name>
</gene>
<sequence length="1123" mass="124415">MALLVTLLLASVLVAVVYRYLVYPTFLSPLSKVPAANFSARLSLVWISYIRYRNAENRTVLALHAKHGPIVLLGPNELSINCYKGGLKTVYGGGFIKTDFYPLQFQFYGVPNMFSTVPSEPHSVRKRMASHTYSKSALLTSQSLGSTTRHILSDRFLPLLSRHTTSGTPIEFLRVAHAYAMDSFTAFQFGVPRASRWLLDEGERDWYLENWLAIRPYQWWVTEAPGLMNLLKRWLGINVIPEAVFKGLEDLEAWNLAKCDGAARALSSIPEAATGGKDGQEDEKEGVQLGEEPGDKPTIFEALFTHFKKAYGADCYTLPISNKENGGRDDTSARGRRVLEIASDMFDHNAAAMETSGLTLTWLLYELSLRPALQKQLRDELLTLDPPLHYHDQRPMDLPDPKHLDALPLIDAPRITPAAAAGVELAGHAGLPPGVTVQAYAFVLHRHPGVFPEPEKWRPERWMKTEGADGEEKERRLAEMRRWFWAFGSGGRACIGRHFAWNAGPSEHVTTDILSTQPPQQVLESNGRNSFAIGDGASRRGKSIDEKQIDVNVTRASSTDVGLHPAPTQDELNTLRRVSDSVPTVVWLICIVEFSERASYYGAKTVFSNFMQYPLPKGGNGAGAPAAGTQGTAGALDKGLQFANAFVLLFAFLSYVIPIFGAYIADTKWGRFKTIVVGVIICFVAHVIMIFGALPSVLRAGRGLAPFIISLLILAVGAGLFKPNVAPVLLDQYPYQKPFTRVLKTGEKVIVDPESTVQRMMLIFYALINVGAFFAIATTYAEKRIGFWLAFLLPTIVFMLLPLLLAFLYKRLIKVSPNGSELTSVSKIWAIAVKQNGGKFWRKGFWDAAKPSKLAEKGITTFAGKPIDWNDKFVDDVVRTFDACKIFLYFPIYNLNDGGIGSIQSNQGSTMTTNGAPNDLLGNFNPLVIIVAVPFLSYVFYPALRKYKINFGRISRITFGFTLAWISGVIGAIVQWRIYETNPCGYQATACAEDGRVSPLSIWIQIPNVALGALSECFCNVTAYELAYSRSPKGMRSLVMAIFLFMTALSSALGEILTPVITDPYLIWIWAGPAIALFVQTVIFWFRYKHIDNDEFMTYEDDDNNTSGSETGLVSDNGSEKKV</sequence>
<feature type="transmembrane region" description="Helical" evidence="10">
    <location>
        <begin position="642"/>
        <end position="663"/>
    </location>
</feature>
<reference evidence="11" key="1">
    <citation type="submission" date="2020-04" db="EMBL/GenBank/DDBJ databases">
        <title>Genome Assembly and Annotation of Botryosphaeria dothidea sdau 11-99, a Latent Pathogen of Apple Fruit Ring Rot in China.</title>
        <authorList>
            <person name="Yu C."/>
            <person name="Diao Y."/>
            <person name="Lu Q."/>
            <person name="Zhao J."/>
            <person name="Cui S."/>
            <person name="Peng C."/>
            <person name="He B."/>
            <person name="Liu H."/>
        </authorList>
    </citation>
    <scope>NUCLEOTIDE SEQUENCE [LARGE SCALE GENOMIC DNA]</scope>
    <source>
        <strain evidence="11">Sdau11-99</strain>
    </source>
</reference>
<dbReference type="InterPro" id="IPR017972">
    <property type="entry name" value="Cyt_P450_CS"/>
</dbReference>
<dbReference type="GO" id="GO:0020037">
    <property type="term" value="F:heme binding"/>
    <property type="evidence" value="ECO:0007669"/>
    <property type="project" value="InterPro"/>
</dbReference>
<comment type="similarity">
    <text evidence="2">Belongs to the major facilitator superfamily. Proton-dependent oligopeptide transporter (POT/PTR) (TC 2.A.17) family.</text>
</comment>
<keyword evidence="8 10" id="KW-0472">Membrane</keyword>
<dbReference type="Gene3D" id="1.10.630.10">
    <property type="entry name" value="Cytochrome P450"/>
    <property type="match status" value="1"/>
</dbReference>
<feature type="region of interest" description="Disordered" evidence="9">
    <location>
        <begin position="521"/>
        <end position="545"/>
    </location>
</feature>
<evidence type="ECO:0000256" key="9">
    <source>
        <dbReference type="SAM" id="MobiDB-lite"/>
    </source>
</evidence>
<dbReference type="AlphaFoldDB" id="A0A8H4N6N7"/>
<evidence type="ECO:0000256" key="7">
    <source>
        <dbReference type="ARBA" id="ARBA00023004"/>
    </source>
</evidence>
<evidence type="ECO:0000313" key="11">
    <source>
        <dbReference type="EMBL" id="KAF4313224.1"/>
    </source>
</evidence>
<evidence type="ECO:0000256" key="5">
    <source>
        <dbReference type="ARBA" id="ARBA00022723"/>
    </source>
</evidence>
<feature type="transmembrane region" description="Helical" evidence="10">
    <location>
        <begin position="1038"/>
        <end position="1061"/>
    </location>
</feature>
<comment type="caution">
    <text evidence="11">The sequence shown here is derived from an EMBL/GenBank/DDBJ whole genome shotgun (WGS) entry which is preliminary data.</text>
</comment>
<dbReference type="Proteomes" id="UP000572817">
    <property type="component" value="Unassembled WGS sequence"/>
</dbReference>
<dbReference type="SUPFAM" id="SSF103473">
    <property type="entry name" value="MFS general substrate transporter"/>
    <property type="match status" value="1"/>
</dbReference>
<dbReference type="InterPro" id="IPR036396">
    <property type="entry name" value="Cyt_P450_sf"/>
</dbReference>
<feature type="region of interest" description="Disordered" evidence="9">
    <location>
        <begin position="271"/>
        <end position="295"/>
    </location>
</feature>
<keyword evidence="12" id="KW-1185">Reference proteome</keyword>
<feature type="transmembrane region" description="Helical" evidence="10">
    <location>
        <begin position="1067"/>
        <end position="1088"/>
    </location>
</feature>
<evidence type="ECO:0000256" key="8">
    <source>
        <dbReference type="ARBA" id="ARBA00023136"/>
    </source>
</evidence>
<keyword evidence="5" id="KW-0479">Metal-binding</keyword>
<dbReference type="GO" id="GO:0005506">
    <property type="term" value="F:iron ion binding"/>
    <property type="evidence" value="ECO:0007669"/>
    <property type="project" value="InterPro"/>
</dbReference>
<dbReference type="EMBL" id="WWBZ02000001">
    <property type="protein sequence ID" value="KAF4313224.1"/>
    <property type="molecule type" value="Genomic_DNA"/>
</dbReference>
<evidence type="ECO:0000256" key="3">
    <source>
        <dbReference type="ARBA" id="ARBA00022448"/>
    </source>
</evidence>
<comment type="subcellular location">
    <subcellularLocation>
        <location evidence="1">Membrane</location>
        <topology evidence="1">Multi-pass membrane protein</topology>
    </subcellularLocation>
</comment>
<evidence type="ECO:0000313" key="12">
    <source>
        <dbReference type="Proteomes" id="UP000572817"/>
    </source>
</evidence>
<dbReference type="InterPro" id="IPR036259">
    <property type="entry name" value="MFS_trans_sf"/>
</dbReference>
<keyword evidence="4 10" id="KW-0812">Transmembrane</keyword>
<dbReference type="SUPFAM" id="SSF48264">
    <property type="entry name" value="Cytochrome P450"/>
    <property type="match status" value="1"/>
</dbReference>
<evidence type="ECO:0000256" key="2">
    <source>
        <dbReference type="ARBA" id="ARBA00005982"/>
    </source>
</evidence>
<dbReference type="GO" id="GO:0016705">
    <property type="term" value="F:oxidoreductase activity, acting on paired donors, with incorporation or reduction of molecular oxygen"/>
    <property type="evidence" value="ECO:0007669"/>
    <property type="project" value="InterPro"/>
</dbReference>